<dbReference type="InterPro" id="IPR027417">
    <property type="entry name" value="P-loop_NTPase"/>
</dbReference>
<sequence length="570" mass="64832">MLECKNISIRYQERLLVKDVTLSAKPGEVIVLTGKSGSGKSSLLKLINGLIPEVQQATITGELTYKGENVLEKDIEERSQFVSTVFQNPKTQFYCINTTDELAFALENQALPVEEIWERVHHYAKLLNTDKLLNRDIFCLSGGEKQLIAITSVVCMENEVYLFDEPSSSLDPQAINWLRNTIKLLKDMGKIVIIAEHRLYYLKELIDQLWIIDHGQVKSYQKEDLVETLLEELANQYQLRSFTSCQEQALASHKHQVIHLLNKETIVIHSELADVRDVVAVTGNAVNEQDRLADARKVVDEQDRLADARKVVDEQDRLVSRENEKAVLENATTPLDKIADANTCTVSSKKASDQLKPIPTIVTTNTLANKQITHNSPQLTCQHYYIQYGKQKVMDCSLQFSKGTYFITGENGVGKTSFIRKLCQLAKFPGKTYFGGELIKQSYDYLSLVMQDVNYQLFTESVWQELSLASDDQAEKEQILKKLELWDKKDFHPQILSGGEKQRLLFAMALVSHKPLIILDEPTSGLDRIQMTRIAQYLQTLQASGKLVLVITHDYELIDECRGTILEFKR</sequence>
<gene>
    <name evidence="12" type="ORF">SAMN05421767_10727</name>
</gene>
<protein>
    <submittedName>
        <fullName evidence="12">Energy-coupling factor transporter ATP-binding protein EcfA2</fullName>
    </submittedName>
</protein>
<evidence type="ECO:0000256" key="1">
    <source>
        <dbReference type="ARBA" id="ARBA00004202"/>
    </source>
</evidence>
<evidence type="ECO:0000256" key="8">
    <source>
        <dbReference type="ARBA" id="ARBA00022967"/>
    </source>
</evidence>
<organism evidence="12 13">
    <name type="scientific">Granulicatella balaenopterae</name>
    <dbReference type="NCBI Taxonomy" id="137733"/>
    <lineage>
        <taxon>Bacteria</taxon>
        <taxon>Bacillati</taxon>
        <taxon>Bacillota</taxon>
        <taxon>Bacilli</taxon>
        <taxon>Lactobacillales</taxon>
        <taxon>Carnobacteriaceae</taxon>
        <taxon>Granulicatella</taxon>
    </lineage>
</organism>
<dbReference type="GO" id="GO:0016887">
    <property type="term" value="F:ATP hydrolysis activity"/>
    <property type="evidence" value="ECO:0007669"/>
    <property type="project" value="InterPro"/>
</dbReference>
<dbReference type="Pfam" id="PF00005">
    <property type="entry name" value="ABC_tran"/>
    <property type="match status" value="2"/>
</dbReference>
<dbReference type="GO" id="GO:0043190">
    <property type="term" value="C:ATP-binding cassette (ABC) transporter complex"/>
    <property type="evidence" value="ECO:0007669"/>
    <property type="project" value="TreeGrafter"/>
</dbReference>
<dbReference type="GO" id="GO:0042626">
    <property type="term" value="F:ATPase-coupled transmembrane transporter activity"/>
    <property type="evidence" value="ECO:0007669"/>
    <property type="project" value="TreeGrafter"/>
</dbReference>
<dbReference type="RefSeq" id="WP_218138909.1">
    <property type="nucleotide sequence ID" value="NZ_FOGF01000007.1"/>
</dbReference>
<proteinExistence type="inferred from homology"/>
<keyword evidence="4" id="KW-1003">Cell membrane</keyword>
<dbReference type="STRING" id="137733.SAMN05421767_10727"/>
<evidence type="ECO:0000256" key="7">
    <source>
        <dbReference type="ARBA" id="ARBA00022840"/>
    </source>
</evidence>
<dbReference type="PROSITE" id="PS00211">
    <property type="entry name" value="ABC_TRANSPORTER_1"/>
    <property type="match status" value="1"/>
</dbReference>
<dbReference type="GO" id="GO:0005524">
    <property type="term" value="F:ATP binding"/>
    <property type="evidence" value="ECO:0007669"/>
    <property type="project" value="UniProtKB-KW"/>
</dbReference>
<keyword evidence="8" id="KW-1278">Translocase</keyword>
<evidence type="ECO:0000256" key="10">
    <source>
        <dbReference type="ARBA" id="ARBA00025157"/>
    </source>
</evidence>
<comment type="function">
    <text evidence="10">Probably part of an ABC transporter complex. Responsible for energy coupling to the transport system.</text>
</comment>
<evidence type="ECO:0000259" key="11">
    <source>
        <dbReference type="PROSITE" id="PS50893"/>
    </source>
</evidence>
<keyword evidence="6" id="KW-0547">Nucleotide-binding</keyword>
<keyword evidence="5" id="KW-0677">Repeat</keyword>
<evidence type="ECO:0000256" key="4">
    <source>
        <dbReference type="ARBA" id="ARBA00022475"/>
    </source>
</evidence>
<dbReference type="Proteomes" id="UP000198556">
    <property type="component" value="Unassembled WGS sequence"/>
</dbReference>
<dbReference type="SUPFAM" id="SSF52540">
    <property type="entry name" value="P-loop containing nucleoside triphosphate hydrolases"/>
    <property type="match status" value="2"/>
</dbReference>
<keyword evidence="3" id="KW-0813">Transport</keyword>
<dbReference type="AlphaFoldDB" id="A0A1H9IZ80"/>
<keyword evidence="9" id="KW-0472">Membrane</keyword>
<name>A0A1H9IZ80_9LACT</name>
<keyword evidence="7 12" id="KW-0067">ATP-binding</keyword>
<dbReference type="InterPro" id="IPR017871">
    <property type="entry name" value="ABC_transporter-like_CS"/>
</dbReference>
<dbReference type="InterPro" id="IPR003593">
    <property type="entry name" value="AAA+_ATPase"/>
</dbReference>
<comment type="similarity">
    <text evidence="2">Belongs to the ABC transporter superfamily.</text>
</comment>
<dbReference type="Gene3D" id="3.40.50.300">
    <property type="entry name" value="P-loop containing nucleotide triphosphate hydrolases"/>
    <property type="match status" value="2"/>
</dbReference>
<feature type="domain" description="ABC transporter" evidence="11">
    <location>
        <begin position="2"/>
        <end position="239"/>
    </location>
</feature>
<dbReference type="PROSITE" id="PS50893">
    <property type="entry name" value="ABC_TRANSPORTER_2"/>
    <property type="match status" value="2"/>
</dbReference>
<evidence type="ECO:0000256" key="9">
    <source>
        <dbReference type="ARBA" id="ARBA00023136"/>
    </source>
</evidence>
<dbReference type="InterPro" id="IPR050095">
    <property type="entry name" value="ECF_ABC_transporter_ATP-bd"/>
</dbReference>
<evidence type="ECO:0000313" key="13">
    <source>
        <dbReference type="Proteomes" id="UP000198556"/>
    </source>
</evidence>
<evidence type="ECO:0000256" key="2">
    <source>
        <dbReference type="ARBA" id="ARBA00005417"/>
    </source>
</evidence>
<feature type="domain" description="ABC transporter" evidence="11">
    <location>
        <begin position="367"/>
        <end position="570"/>
    </location>
</feature>
<dbReference type="InterPro" id="IPR015856">
    <property type="entry name" value="ABC_transpr_CbiO/EcfA_su"/>
</dbReference>
<comment type="subcellular location">
    <subcellularLocation>
        <location evidence="1">Cell membrane</location>
        <topology evidence="1">Peripheral membrane protein</topology>
    </subcellularLocation>
</comment>
<evidence type="ECO:0000313" key="12">
    <source>
        <dbReference type="EMBL" id="SEQ79828.1"/>
    </source>
</evidence>
<dbReference type="PANTHER" id="PTHR43553:SF23">
    <property type="entry name" value="ABC TRANSPORTER ATP-BINDING COMPONENT"/>
    <property type="match status" value="1"/>
</dbReference>
<evidence type="ECO:0000256" key="5">
    <source>
        <dbReference type="ARBA" id="ARBA00022737"/>
    </source>
</evidence>
<dbReference type="EMBL" id="FOGF01000007">
    <property type="protein sequence ID" value="SEQ79828.1"/>
    <property type="molecule type" value="Genomic_DNA"/>
</dbReference>
<accession>A0A1H9IZ80</accession>
<dbReference type="CDD" id="cd03225">
    <property type="entry name" value="ABC_cobalt_CbiO_domain1"/>
    <property type="match status" value="1"/>
</dbReference>
<dbReference type="PANTHER" id="PTHR43553">
    <property type="entry name" value="HEAVY METAL TRANSPORTER"/>
    <property type="match status" value="1"/>
</dbReference>
<reference evidence="12 13" key="1">
    <citation type="submission" date="2016-10" db="EMBL/GenBank/DDBJ databases">
        <authorList>
            <person name="de Groot N.N."/>
        </authorList>
    </citation>
    <scope>NUCLEOTIDE SEQUENCE [LARGE SCALE GENOMIC DNA]</scope>
    <source>
        <strain evidence="12 13">DSM 15827</strain>
    </source>
</reference>
<dbReference type="InterPro" id="IPR003439">
    <property type="entry name" value="ABC_transporter-like_ATP-bd"/>
</dbReference>
<dbReference type="SMART" id="SM00382">
    <property type="entry name" value="AAA"/>
    <property type="match status" value="2"/>
</dbReference>
<evidence type="ECO:0000256" key="6">
    <source>
        <dbReference type="ARBA" id="ARBA00022741"/>
    </source>
</evidence>
<evidence type="ECO:0000256" key="3">
    <source>
        <dbReference type="ARBA" id="ARBA00022448"/>
    </source>
</evidence>
<keyword evidence="13" id="KW-1185">Reference proteome</keyword>